<feature type="signal peptide" evidence="1">
    <location>
        <begin position="1"/>
        <end position="23"/>
    </location>
</feature>
<accession>A0A1I2L150</accession>
<sequence length="365" mass="42124">MIKFSRQLLSLLLFLTVVVAAQAQYTETKEFQKRFAVEPETAIEISNKYGKVELVTWDKDSVLFDIRMKVEERKMNRLDRTLNNIDFDFTSSSHYLIARTIVDKNKSQLEAEFQRFKETLLQADGTIEIDYKVWVPASNSLKVENKFGDIYIDDYNGPITIGLSNGKLKAHDLTNQATIKLNFADASINSMKKGRIFTNYSDFYLKKADDIRISSKSSEIEIIESKSLTIDSRRDKFRLRESEQVEADASFTSFRLNKLIDRGTFRFAYGDLELEQIAPDFSDLYIQSRTTDVSLFFSPEAKFNFELTESKVDVTFGRELKQTDKEVIDSKNSSNRIKGYFKQETDKKHKVQINATAGSIRIFSN</sequence>
<dbReference type="AlphaFoldDB" id="A0A1I2L150"/>
<evidence type="ECO:0000313" key="2">
    <source>
        <dbReference type="EMBL" id="SFF72269.1"/>
    </source>
</evidence>
<dbReference type="EMBL" id="FONW01000014">
    <property type="protein sequence ID" value="SFF72269.1"/>
    <property type="molecule type" value="Genomic_DNA"/>
</dbReference>
<keyword evidence="3" id="KW-1185">Reference proteome</keyword>
<evidence type="ECO:0000313" key="3">
    <source>
        <dbReference type="Proteomes" id="UP000198964"/>
    </source>
</evidence>
<proteinExistence type="predicted"/>
<reference evidence="2 3" key="1">
    <citation type="submission" date="2016-10" db="EMBL/GenBank/DDBJ databases">
        <authorList>
            <person name="de Groot N.N."/>
        </authorList>
    </citation>
    <scope>NUCLEOTIDE SEQUENCE [LARGE SCALE GENOMIC DNA]</scope>
    <source>
        <strain evidence="2 3">CGMCC 1.9156</strain>
    </source>
</reference>
<dbReference type="RefSeq" id="WP_093921374.1">
    <property type="nucleotide sequence ID" value="NZ_FONW01000014.1"/>
</dbReference>
<evidence type="ECO:0008006" key="4">
    <source>
        <dbReference type="Google" id="ProtNLM"/>
    </source>
</evidence>
<evidence type="ECO:0000256" key="1">
    <source>
        <dbReference type="SAM" id="SignalP"/>
    </source>
</evidence>
<feature type="chain" id="PRO_5011543646" description="Adhesin" evidence="1">
    <location>
        <begin position="24"/>
        <end position="365"/>
    </location>
</feature>
<dbReference type="STRING" id="655355.SAMN05216283_11425"/>
<gene>
    <name evidence="2" type="ORF">SAMN05216283_11425</name>
</gene>
<dbReference type="Proteomes" id="UP000198964">
    <property type="component" value="Unassembled WGS sequence"/>
</dbReference>
<keyword evidence="1" id="KW-0732">Signal</keyword>
<protein>
    <recommendedName>
        <fullName evidence="4">Adhesin</fullName>
    </recommendedName>
</protein>
<name>A0A1I2L150_9BACT</name>
<organism evidence="2 3">
    <name type="scientific">Sunxiuqinia elliptica</name>
    <dbReference type="NCBI Taxonomy" id="655355"/>
    <lineage>
        <taxon>Bacteria</taxon>
        <taxon>Pseudomonadati</taxon>
        <taxon>Bacteroidota</taxon>
        <taxon>Bacteroidia</taxon>
        <taxon>Marinilabiliales</taxon>
        <taxon>Prolixibacteraceae</taxon>
        <taxon>Sunxiuqinia</taxon>
    </lineage>
</organism>